<comment type="subcellular location">
    <subcellularLocation>
        <location evidence="1">Cell membrane</location>
        <topology evidence="1">Multi-pass membrane protein</topology>
    </subcellularLocation>
</comment>
<keyword evidence="7 8" id="KW-0472">Membrane</keyword>
<protein>
    <recommendedName>
        <fullName evidence="9">Major facilitator superfamily (MFS) profile domain-containing protein</fullName>
    </recommendedName>
</protein>
<dbReference type="InterPro" id="IPR020846">
    <property type="entry name" value="MFS_dom"/>
</dbReference>
<dbReference type="EMBL" id="GEBQ01015679">
    <property type="protein sequence ID" value="JAT24298.1"/>
    <property type="molecule type" value="Transcribed_RNA"/>
</dbReference>
<dbReference type="PANTHER" id="PTHR48021:SF47">
    <property type="entry name" value="GH17672P"/>
    <property type="match status" value="1"/>
</dbReference>
<dbReference type="Pfam" id="PF00083">
    <property type="entry name" value="Sugar_tr"/>
    <property type="match status" value="1"/>
</dbReference>
<feature type="transmembrane region" description="Helical" evidence="8">
    <location>
        <begin position="361"/>
        <end position="385"/>
    </location>
</feature>
<feature type="transmembrane region" description="Helical" evidence="8">
    <location>
        <begin position="296"/>
        <end position="320"/>
    </location>
</feature>
<feature type="transmembrane region" description="Helical" evidence="8">
    <location>
        <begin position="397"/>
        <end position="417"/>
    </location>
</feature>
<gene>
    <name evidence="10" type="ORF">g.38256</name>
</gene>
<keyword evidence="5 8" id="KW-0812">Transmembrane</keyword>
<accession>A0A1B6LKU0</accession>
<evidence type="ECO:0000256" key="2">
    <source>
        <dbReference type="ARBA" id="ARBA00022448"/>
    </source>
</evidence>
<dbReference type="PANTHER" id="PTHR48021">
    <property type="match status" value="1"/>
</dbReference>
<evidence type="ECO:0000256" key="7">
    <source>
        <dbReference type="ARBA" id="ARBA00023136"/>
    </source>
</evidence>
<feature type="transmembrane region" description="Helical" evidence="8">
    <location>
        <begin position="67"/>
        <end position="86"/>
    </location>
</feature>
<dbReference type="Gene3D" id="1.20.1250.20">
    <property type="entry name" value="MFS general substrate transporter like domains"/>
    <property type="match status" value="1"/>
</dbReference>
<dbReference type="InterPro" id="IPR005828">
    <property type="entry name" value="MFS_sugar_transport-like"/>
</dbReference>
<dbReference type="AlphaFoldDB" id="A0A1B6LKU0"/>
<evidence type="ECO:0000313" key="10">
    <source>
        <dbReference type="EMBL" id="JAT24298.1"/>
    </source>
</evidence>
<feature type="transmembrane region" description="Helical" evidence="8">
    <location>
        <begin position="423"/>
        <end position="448"/>
    </location>
</feature>
<dbReference type="InterPro" id="IPR036259">
    <property type="entry name" value="MFS_trans_sf"/>
</dbReference>
<feature type="transmembrane region" description="Helical" evidence="8">
    <location>
        <begin position="27"/>
        <end position="47"/>
    </location>
</feature>
<dbReference type="InterPro" id="IPR003663">
    <property type="entry name" value="Sugar/inositol_transpt"/>
</dbReference>
<feature type="transmembrane region" description="Helical" evidence="8">
    <location>
        <begin position="329"/>
        <end position="349"/>
    </location>
</feature>
<keyword evidence="4" id="KW-0762">Sugar transport</keyword>
<keyword evidence="3" id="KW-1003">Cell membrane</keyword>
<proteinExistence type="predicted"/>
<evidence type="ECO:0000259" key="9">
    <source>
        <dbReference type="PROSITE" id="PS50850"/>
    </source>
</evidence>
<feature type="transmembrane region" description="Helical" evidence="8">
    <location>
        <begin position="117"/>
        <end position="139"/>
    </location>
</feature>
<feature type="transmembrane region" description="Helical" evidence="8">
    <location>
        <begin position="93"/>
        <end position="111"/>
    </location>
</feature>
<feature type="domain" description="Major facilitator superfamily (MFS) profile" evidence="9">
    <location>
        <begin position="29"/>
        <end position="452"/>
    </location>
</feature>
<evidence type="ECO:0000256" key="8">
    <source>
        <dbReference type="SAM" id="Phobius"/>
    </source>
</evidence>
<dbReference type="InterPro" id="IPR050549">
    <property type="entry name" value="MFS_Trehalose_Transporter"/>
</dbReference>
<dbReference type="SUPFAM" id="SSF103473">
    <property type="entry name" value="MFS general substrate transporter"/>
    <property type="match status" value="1"/>
</dbReference>
<evidence type="ECO:0000256" key="6">
    <source>
        <dbReference type="ARBA" id="ARBA00022989"/>
    </source>
</evidence>
<organism evidence="10">
    <name type="scientific">Graphocephala atropunctata</name>
    <dbReference type="NCBI Taxonomy" id="36148"/>
    <lineage>
        <taxon>Eukaryota</taxon>
        <taxon>Metazoa</taxon>
        <taxon>Ecdysozoa</taxon>
        <taxon>Arthropoda</taxon>
        <taxon>Hexapoda</taxon>
        <taxon>Insecta</taxon>
        <taxon>Pterygota</taxon>
        <taxon>Neoptera</taxon>
        <taxon>Paraneoptera</taxon>
        <taxon>Hemiptera</taxon>
        <taxon>Auchenorrhyncha</taxon>
        <taxon>Membracoidea</taxon>
        <taxon>Cicadellidae</taxon>
        <taxon>Cicadellinae</taxon>
        <taxon>Cicadellini</taxon>
        <taxon>Graphocephala</taxon>
    </lineage>
</organism>
<evidence type="ECO:0000256" key="3">
    <source>
        <dbReference type="ARBA" id="ARBA00022475"/>
    </source>
</evidence>
<keyword evidence="6 8" id="KW-1133">Transmembrane helix</keyword>
<dbReference type="GO" id="GO:0022857">
    <property type="term" value="F:transmembrane transporter activity"/>
    <property type="evidence" value="ECO:0007669"/>
    <property type="project" value="InterPro"/>
</dbReference>
<dbReference type="PROSITE" id="PS50850">
    <property type="entry name" value="MFS"/>
    <property type="match status" value="1"/>
</dbReference>
<keyword evidence="2" id="KW-0813">Transport</keyword>
<sequence length="477" mass="51886">MENAKLRFLDEGNPTSTRIKNTEAKRVRLYLSVSILNMVFLICGTAFSWSSPVLIKLELASHEGSTVASMISLGMAFGPIISGALLNILGRKGTVGLSMGIMTASYLLLTVTRDVTFLSVARFLAGTTCGIAFSALPVYTAELAEDSVRGVLNTLSQIFISFGCLLMFSIGPFVSYAILHYVMLGLCATFFLLFPLLPESPYFLVMKNKANRARKTLAWLRQSRSPDLVAEELQSLQKSVQESQGESGSIGELFTCRANRRALATCCGLLILQQFSGITAIYFYMEQIFQMSGTDLPSSICSIAVGVIMTVASICCPIAVKHCGYKRPLIVSAFGAALGTGCLSMFFWLKNNNVDVSSLNWLPLVSVVEYILFFNSGFSIIPWALSGEYFPANVKSYATTIIASTCGLVSFVVGKFFPLLIDILGLEVLFAACSCFCFFTVLLVAFGVQETSGLSFQEIQGILHGRKREVGAPQHKL</sequence>
<feature type="transmembrane region" description="Helical" evidence="8">
    <location>
        <begin position="151"/>
        <end position="170"/>
    </location>
</feature>
<evidence type="ECO:0000256" key="4">
    <source>
        <dbReference type="ARBA" id="ARBA00022597"/>
    </source>
</evidence>
<feature type="transmembrane region" description="Helical" evidence="8">
    <location>
        <begin position="176"/>
        <end position="197"/>
    </location>
</feature>
<dbReference type="GO" id="GO:0005886">
    <property type="term" value="C:plasma membrane"/>
    <property type="evidence" value="ECO:0007669"/>
    <property type="project" value="UniProtKB-SubCell"/>
</dbReference>
<dbReference type="FunFam" id="1.20.1250.20:FF:000218">
    <property type="entry name" value="facilitated trehalose transporter Tret1"/>
    <property type="match status" value="1"/>
</dbReference>
<name>A0A1B6LKU0_9HEMI</name>
<evidence type="ECO:0000256" key="5">
    <source>
        <dbReference type="ARBA" id="ARBA00022692"/>
    </source>
</evidence>
<reference evidence="10" key="1">
    <citation type="submission" date="2015-11" db="EMBL/GenBank/DDBJ databases">
        <title>De novo transcriptome assembly of four potential Pierce s Disease insect vectors from Arizona vineyards.</title>
        <authorList>
            <person name="Tassone E.E."/>
        </authorList>
    </citation>
    <scope>NUCLEOTIDE SEQUENCE</scope>
</reference>
<evidence type="ECO:0000256" key="1">
    <source>
        <dbReference type="ARBA" id="ARBA00004651"/>
    </source>
</evidence>
<dbReference type="PRINTS" id="PR00171">
    <property type="entry name" value="SUGRTRNSPORT"/>
</dbReference>
<feature type="transmembrane region" description="Helical" evidence="8">
    <location>
        <begin position="262"/>
        <end position="284"/>
    </location>
</feature>